<dbReference type="InterPro" id="IPR002110">
    <property type="entry name" value="Ankyrin_rpt"/>
</dbReference>
<proteinExistence type="predicted"/>
<dbReference type="PRINTS" id="PR01415">
    <property type="entry name" value="ANKYRIN"/>
</dbReference>
<feature type="repeat" description="ANK" evidence="3">
    <location>
        <begin position="777"/>
        <end position="809"/>
    </location>
</feature>
<dbReference type="Proteomes" id="UP000318582">
    <property type="component" value="Unassembled WGS sequence"/>
</dbReference>
<feature type="compositionally biased region" description="Polar residues" evidence="4">
    <location>
        <begin position="269"/>
        <end position="290"/>
    </location>
</feature>
<dbReference type="PANTHER" id="PTHR24198:SF165">
    <property type="entry name" value="ANKYRIN REPEAT-CONTAINING PROTEIN-RELATED"/>
    <property type="match status" value="1"/>
</dbReference>
<evidence type="ECO:0000313" key="6">
    <source>
        <dbReference type="Proteomes" id="UP000318582"/>
    </source>
</evidence>
<feature type="compositionally biased region" description="Basic and acidic residues" evidence="4">
    <location>
        <begin position="1066"/>
        <end position="1075"/>
    </location>
</feature>
<evidence type="ECO:0000256" key="1">
    <source>
        <dbReference type="ARBA" id="ARBA00022737"/>
    </source>
</evidence>
<feature type="compositionally biased region" description="Low complexity" evidence="4">
    <location>
        <begin position="987"/>
        <end position="997"/>
    </location>
</feature>
<dbReference type="Gene3D" id="1.25.40.20">
    <property type="entry name" value="Ankyrin repeat-containing domain"/>
    <property type="match status" value="2"/>
</dbReference>
<feature type="region of interest" description="Disordered" evidence="4">
    <location>
        <begin position="328"/>
        <end position="605"/>
    </location>
</feature>
<dbReference type="InterPro" id="IPR036770">
    <property type="entry name" value="Ankyrin_rpt-contain_sf"/>
</dbReference>
<dbReference type="CDD" id="cd22541">
    <property type="entry name" value="SP5_N"/>
    <property type="match status" value="1"/>
</dbReference>
<comment type="caution">
    <text evidence="5">The sequence shown here is derived from an EMBL/GenBank/DDBJ whole genome shotgun (WGS) entry which is preliminary data.</text>
</comment>
<feature type="compositionally biased region" description="Polar residues" evidence="4">
    <location>
        <begin position="593"/>
        <end position="605"/>
    </location>
</feature>
<evidence type="ECO:0000313" key="5">
    <source>
        <dbReference type="EMBL" id="TPX56450.1"/>
    </source>
</evidence>
<feature type="region of interest" description="Disordered" evidence="4">
    <location>
        <begin position="1"/>
        <end position="184"/>
    </location>
</feature>
<feature type="region of interest" description="Disordered" evidence="4">
    <location>
        <begin position="214"/>
        <end position="300"/>
    </location>
</feature>
<evidence type="ECO:0000256" key="4">
    <source>
        <dbReference type="SAM" id="MobiDB-lite"/>
    </source>
</evidence>
<protein>
    <submittedName>
        <fullName evidence="5">Uncharacterized protein</fullName>
    </submittedName>
</protein>
<sequence length="1720" mass="189223">MDASSHSSQRYRDQYGYYGRPNYQMPATEYPGYSQSSIPHGSYYHHNFARPVDQPPPPGSSSFYRNSTDHHSSHPQPAYHQPPGYDQYQHHAPQYSHQQPYYVPEPYSGQSSSADYYQHASYLYPAPDDDSVAPTRHQSRPDSVDHPRASRPSRSSAPICHDPPSEKRVRIEKEVSREDIPVSHRSFDRSAEGFVPRVVAPAISMTLASINVEKQDISDDSDPTPELSRSRSEESSTSPFHHHEATHLPIPHAAESEQSVAQKMEKSSHSYPLTTGTTSAEIQTSASQASAMALSKARESKAMEGLENDMPFACVQSNPKNCVAAIEEAKNTKKSRVIPLSSDDSMSELSDVPSSKLSTSSDHSSSSNEDSEDESSFEEESDDDNGESPSTGVVSTACSRRTSVSLDDVEDFTAPLLDPNDMQSDDAEYTEPEMKSDSSDSVYPRTTRASFRLNRPTRALRRKSRATEALSSTDDSDSSPIRVVTRARSGSASLTSESTAAKARGGGRGRAAATPDSSDDDEIPARHRRSGVKGRGGGQLKAVKMEGTSDGEQQLNRKGTGIKFEAGGKPSGIHHAARPPKESADHMNAPRAATTQAPAESANVSKTSALVSTNIQTRCSIESLFDTSDEEDKHAEQQIRSDPRSMSKDDEKSSPRPFEDSGPSGHKGSGTKSGGRKSKGAKPSQNYDPEEWFKMGSRYYRWERLNDKDPNGRTILARCATQENTPLFREMLKRGANPRAIDNAGYTVLHEASLHGCVAEARLLLELGADVNATAENGDTPLHDAAENAHLDVVQLLLLYGASINAVNEIGLTPLAVENANMSHFIENWMVMAEEIEQADELGRTKLHNACKSGNMEALAVCLTHGADVNCRGHDQCTPLHLAALNGREDCVKELLIHGAKVNAKDANAETPLDHAVKQGHCNIVQLLLEYGANVKTLHTKLSNLQDGKMEDLLTTHSDRWKPYKVAEHVMPVVDRLAQRSKIGYDESAGSRRGSSSESRKSIEGLLAGPRREKRRGSGRSSRLPVHSKNEKFANGGFFENEISLREQRKYERYQRQNNGLGMKSLRGEHAKRVATESTPARKRKTSATTAKDNTAKASGSKTAGKGTARLGRPPGKSKKAAATKIEKVRDQTSTNVDDGKQGGKRMDMDAVRDSQQSAKESTSSAKTDESIAIQKKRERSNSGTSPPSARQKKSRKMLFESSATAVKKAAKSDFTTESVKTAAGDDNQTRAMKIRQRRSSDDRGYPSESFFDISPSDPCLRPKTDNSLKIRTSRRLSCDTSRKDARPPPAPEPDSNNDDDIARMHSASLKKRSFTRSQSESDSPTKMRLDPSVFDQHNTIKTAAGSVGKRTVPESPPRYCDSANGEHRGNSPLLKKAKATNGSSSRRNSEHTAEDSKLEMRRSPRPMEDIREYRNKDGTKAGRPQASSPSDPSERRMQVSVAVSSDESSPLRAAAGSCSPTISSHRKRRSSVFAGMVGITGYQKAPEYQPPTSPESLLEKRSPSMAFNLPLAEQDPAPSDMKQKSTASFSSIFLIPVANTSESTKNISTTSSIKATQNSYAVTPLTNPHVLALDQNKRISLCLPLYAFHLDGDDKIHPFPSKQSSDRWMVDWQIAPFFGHRNARQFLEANPNLPRRVANEAEKKCLELCKPLAEQVYATYLHNRPQYERYLKSHTFQNDPLQRQCVSFTYYDVQFLRVTDLAHILGPEGLSYIDELMLQ</sequence>
<feature type="compositionally biased region" description="Basic and acidic residues" evidence="4">
    <location>
        <begin position="139"/>
        <end position="148"/>
    </location>
</feature>
<feature type="compositionally biased region" description="Polar residues" evidence="4">
    <location>
        <begin position="1154"/>
        <end position="1166"/>
    </location>
</feature>
<feature type="repeat" description="ANK" evidence="3">
    <location>
        <begin position="744"/>
        <end position="776"/>
    </location>
</feature>
<reference evidence="5 6" key="1">
    <citation type="journal article" date="2019" name="Sci. Rep.">
        <title>Comparative genomics of chytrid fungi reveal insights into the obligate biotrophic and pathogenic lifestyle of Synchytrium endobioticum.</title>
        <authorList>
            <person name="van de Vossenberg B.T.L.H."/>
            <person name="Warris S."/>
            <person name="Nguyen H.D.T."/>
            <person name="van Gent-Pelzer M.P.E."/>
            <person name="Joly D.L."/>
            <person name="van de Geest H.C."/>
            <person name="Bonants P.J.M."/>
            <person name="Smith D.S."/>
            <person name="Levesque C.A."/>
            <person name="van der Lee T.A.J."/>
        </authorList>
    </citation>
    <scope>NUCLEOTIDE SEQUENCE [LARGE SCALE GENOMIC DNA]</scope>
    <source>
        <strain evidence="5 6">CBS 809.83</strain>
    </source>
</reference>
<feature type="region of interest" description="Disordered" evidence="4">
    <location>
        <begin position="626"/>
        <end position="689"/>
    </location>
</feature>
<feature type="compositionally biased region" description="Basic and acidic residues" evidence="4">
    <location>
        <begin position="1277"/>
        <end position="1287"/>
    </location>
</feature>
<evidence type="ECO:0000256" key="3">
    <source>
        <dbReference type="PROSITE-ProRule" id="PRU00023"/>
    </source>
</evidence>
<feature type="compositionally biased region" description="Polar residues" evidence="4">
    <location>
        <begin position="1087"/>
        <end position="1102"/>
    </location>
</feature>
<dbReference type="SMART" id="SM00248">
    <property type="entry name" value="ANK"/>
    <property type="match status" value="6"/>
</dbReference>
<gene>
    <name evidence="5" type="ORF">PhCBS80983_g04530</name>
</gene>
<name>A0A507E054_9FUNG</name>
<feature type="compositionally biased region" description="Low complexity" evidence="4">
    <location>
        <begin position="340"/>
        <end position="368"/>
    </location>
</feature>
<feature type="repeat" description="ANK" evidence="3">
    <location>
        <begin position="875"/>
        <end position="907"/>
    </location>
</feature>
<organism evidence="5 6">
    <name type="scientific">Powellomyces hirtus</name>
    <dbReference type="NCBI Taxonomy" id="109895"/>
    <lineage>
        <taxon>Eukaryota</taxon>
        <taxon>Fungi</taxon>
        <taxon>Fungi incertae sedis</taxon>
        <taxon>Chytridiomycota</taxon>
        <taxon>Chytridiomycota incertae sedis</taxon>
        <taxon>Chytridiomycetes</taxon>
        <taxon>Spizellomycetales</taxon>
        <taxon>Powellomycetaceae</taxon>
        <taxon>Powellomyces</taxon>
    </lineage>
</organism>
<feature type="compositionally biased region" description="Acidic residues" evidence="4">
    <location>
        <begin position="369"/>
        <end position="386"/>
    </location>
</feature>
<dbReference type="SUPFAM" id="SSF48403">
    <property type="entry name" value="Ankyrin repeat"/>
    <property type="match status" value="1"/>
</dbReference>
<keyword evidence="6" id="KW-1185">Reference proteome</keyword>
<feature type="repeat" description="ANK" evidence="3">
    <location>
        <begin position="908"/>
        <end position="940"/>
    </location>
</feature>
<evidence type="ECO:0000256" key="2">
    <source>
        <dbReference type="ARBA" id="ARBA00023043"/>
    </source>
</evidence>
<feature type="compositionally biased region" description="Basic and acidic residues" evidence="4">
    <location>
        <begin position="1138"/>
        <end position="1153"/>
    </location>
</feature>
<feature type="repeat" description="ANK" evidence="3">
    <location>
        <begin position="842"/>
        <end position="874"/>
    </location>
</feature>
<feature type="compositionally biased region" description="Basic and acidic residues" evidence="4">
    <location>
        <begin position="631"/>
        <end position="659"/>
    </location>
</feature>
<dbReference type="PROSITE" id="PS50088">
    <property type="entry name" value="ANK_REPEAT"/>
    <property type="match status" value="5"/>
</dbReference>
<accession>A0A507E054</accession>
<feature type="region of interest" description="Disordered" evidence="4">
    <location>
        <begin position="985"/>
        <end position="1029"/>
    </location>
</feature>
<feature type="region of interest" description="Disordered" evidence="4">
    <location>
        <begin position="1056"/>
        <end position="1470"/>
    </location>
</feature>
<keyword evidence="1" id="KW-0677">Repeat</keyword>
<feature type="compositionally biased region" description="Polar residues" evidence="4">
    <location>
        <begin position="488"/>
        <end position="499"/>
    </location>
</feature>
<dbReference type="PROSITE" id="PS50297">
    <property type="entry name" value="ANK_REP_REGION"/>
    <property type="match status" value="5"/>
</dbReference>
<feature type="compositionally biased region" description="Polar residues" evidence="4">
    <location>
        <begin position="391"/>
        <end position="405"/>
    </location>
</feature>
<dbReference type="Pfam" id="PF12796">
    <property type="entry name" value="Ank_2"/>
    <property type="match status" value="2"/>
</dbReference>
<keyword evidence="2 3" id="KW-0040">ANK repeat</keyword>
<feature type="compositionally biased region" description="Basic and acidic residues" evidence="4">
    <location>
        <begin position="163"/>
        <end position="184"/>
    </location>
</feature>
<dbReference type="EMBL" id="QEAQ01000074">
    <property type="protein sequence ID" value="TPX56450.1"/>
    <property type="molecule type" value="Genomic_DNA"/>
</dbReference>
<dbReference type="PANTHER" id="PTHR24198">
    <property type="entry name" value="ANKYRIN REPEAT AND PROTEIN KINASE DOMAIN-CONTAINING PROTEIN"/>
    <property type="match status" value="1"/>
</dbReference>
<dbReference type="STRING" id="109895.A0A507E054"/>
<feature type="compositionally biased region" description="Basic and acidic residues" evidence="4">
    <location>
        <begin position="1388"/>
        <end position="1421"/>
    </location>
</feature>